<dbReference type="PANTHER" id="PTHR43057:SF1">
    <property type="entry name" value="ARSENICAL-RESISTANCE PROTEIN 3"/>
    <property type="match status" value="1"/>
</dbReference>
<evidence type="ECO:0000256" key="1">
    <source>
        <dbReference type="ARBA" id="ARBA00004651"/>
    </source>
</evidence>
<reference evidence="10" key="1">
    <citation type="submission" date="2017-05" db="EMBL/GenBank/DDBJ databases">
        <title>Complete and WGS of Bordetella genogroups.</title>
        <authorList>
            <person name="Spilker T."/>
            <person name="Lipuma J."/>
        </authorList>
    </citation>
    <scope>NUCLEOTIDE SEQUENCE [LARGE SCALE GENOMIC DNA]</scope>
    <source>
        <strain evidence="10">AU6712</strain>
    </source>
</reference>
<keyword evidence="4" id="KW-1003">Cell membrane</keyword>
<feature type="transmembrane region" description="Helical" evidence="8">
    <location>
        <begin position="35"/>
        <end position="56"/>
    </location>
</feature>
<dbReference type="InterPro" id="IPR038770">
    <property type="entry name" value="Na+/solute_symporter_sf"/>
</dbReference>
<protein>
    <submittedName>
        <fullName evidence="9">Arsenic resistance protein</fullName>
    </submittedName>
</protein>
<keyword evidence="10" id="KW-1185">Reference proteome</keyword>
<dbReference type="OrthoDB" id="3254016at2"/>
<dbReference type="PANTHER" id="PTHR43057">
    <property type="entry name" value="ARSENITE EFFLUX TRANSPORTER"/>
    <property type="match status" value="1"/>
</dbReference>
<gene>
    <name evidence="9" type="ORF">CAL22_17090</name>
</gene>
<proteinExistence type="inferred from homology"/>
<dbReference type="Pfam" id="PF01758">
    <property type="entry name" value="SBF"/>
    <property type="match status" value="1"/>
</dbReference>
<dbReference type="InterPro" id="IPR002657">
    <property type="entry name" value="BilAc:Na_symport/Acr3"/>
</dbReference>
<comment type="subcellular location">
    <subcellularLocation>
        <location evidence="1">Cell membrane</location>
        <topology evidence="1">Multi-pass membrane protein</topology>
    </subcellularLocation>
</comment>
<evidence type="ECO:0000256" key="8">
    <source>
        <dbReference type="SAM" id="Phobius"/>
    </source>
</evidence>
<evidence type="ECO:0000256" key="5">
    <source>
        <dbReference type="ARBA" id="ARBA00022692"/>
    </source>
</evidence>
<name>A0A261VCP0_9BORD</name>
<evidence type="ECO:0000256" key="6">
    <source>
        <dbReference type="ARBA" id="ARBA00022989"/>
    </source>
</evidence>
<feature type="transmembrane region" description="Helical" evidence="8">
    <location>
        <begin position="96"/>
        <end position="114"/>
    </location>
</feature>
<dbReference type="GO" id="GO:0005886">
    <property type="term" value="C:plasma membrane"/>
    <property type="evidence" value="ECO:0007669"/>
    <property type="project" value="UniProtKB-SubCell"/>
</dbReference>
<dbReference type="Proteomes" id="UP000216429">
    <property type="component" value="Unassembled WGS sequence"/>
</dbReference>
<feature type="transmembrane region" description="Helical" evidence="8">
    <location>
        <begin position="68"/>
        <end position="90"/>
    </location>
</feature>
<feature type="transmembrane region" description="Helical" evidence="8">
    <location>
        <begin position="230"/>
        <end position="250"/>
    </location>
</feature>
<feature type="transmembrane region" description="Helical" evidence="8">
    <location>
        <begin position="126"/>
        <end position="146"/>
    </location>
</feature>
<evidence type="ECO:0000256" key="2">
    <source>
        <dbReference type="ARBA" id="ARBA00010110"/>
    </source>
</evidence>
<dbReference type="EMBL" id="NEVU01000003">
    <property type="protein sequence ID" value="OZI71531.1"/>
    <property type="molecule type" value="Genomic_DNA"/>
</dbReference>
<keyword evidence="6 8" id="KW-1133">Transmembrane helix</keyword>
<feature type="transmembrane region" description="Helical" evidence="8">
    <location>
        <begin position="197"/>
        <end position="218"/>
    </location>
</feature>
<dbReference type="GO" id="GO:0015297">
    <property type="term" value="F:antiporter activity"/>
    <property type="evidence" value="ECO:0007669"/>
    <property type="project" value="InterPro"/>
</dbReference>
<feature type="transmembrane region" description="Helical" evidence="8">
    <location>
        <begin position="271"/>
        <end position="291"/>
    </location>
</feature>
<keyword evidence="7 8" id="KW-0472">Membrane</keyword>
<dbReference type="AlphaFoldDB" id="A0A261VCP0"/>
<keyword evidence="5 8" id="KW-0812">Transmembrane</keyword>
<sequence length="316" mass="33812">MMSRQELEAKQVSIYFGAVLLGLIAAWLAPGTRRLSVAIEPLLALMLFATFLQVPLAQLRGALRDLRFVRVLLLANFVAVPLLVAALLPWVPDDPVIRLGVLLVLLAPCIDYVVTFAHLGRADARALLAATPLLLAVQMLLLPLYLGVFLGPQARQWMAWEPFLRAFVTLIVLPFLLAAGCQAWGRRGHVGARVVHGLGILPVPATAAVLAVVVAAMTPEISQAWGAVRAVAPLYIAFALAAPMLGWMLARSLPLAQRRAVAFSTATRNSLVVLPMGLAIPGALPVLPAVILTQTLIELAAELIYVKVATTLAPPR</sequence>
<dbReference type="Gene3D" id="1.20.1530.20">
    <property type="match status" value="1"/>
</dbReference>
<evidence type="ECO:0000256" key="4">
    <source>
        <dbReference type="ARBA" id="ARBA00022475"/>
    </source>
</evidence>
<evidence type="ECO:0000256" key="7">
    <source>
        <dbReference type="ARBA" id="ARBA00023136"/>
    </source>
</evidence>
<feature type="transmembrane region" description="Helical" evidence="8">
    <location>
        <begin position="166"/>
        <end position="185"/>
    </location>
</feature>
<dbReference type="GO" id="GO:0015104">
    <property type="term" value="F:antimonite transmembrane transporter activity"/>
    <property type="evidence" value="ECO:0007669"/>
    <property type="project" value="TreeGrafter"/>
</dbReference>
<organism evidence="9 10">
    <name type="scientific">Bordetella genomosp. 12</name>
    <dbReference type="NCBI Taxonomy" id="463035"/>
    <lineage>
        <taxon>Bacteria</taxon>
        <taxon>Pseudomonadati</taxon>
        <taxon>Pseudomonadota</taxon>
        <taxon>Betaproteobacteria</taxon>
        <taxon>Burkholderiales</taxon>
        <taxon>Alcaligenaceae</taxon>
        <taxon>Bordetella</taxon>
    </lineage>
</organism>
<comment type="caution">
    <text evidence="9">The sequence shown here is derived from an EMBL/GenBank/DDBJ whole genome shotgun (WGS) entry which is preliminary data.</text>
</comment>
<dbReference type="InterPro" id="IPR004706">
    <property type="entry name" value="Arsenical-R_Acr3"/>
</dbReference>
<accession>A0A261VCP0</accession>
<evidence type="ECO:0000313" key="9">
    <source>
        <dbReference type="EMBL" id="OZI71531.1"/>
    </source>
</evidence>
<dbReference type="GO" id="GO:0015105">
    <property type="term" value="F:arsenite transmembrane transporter activity"/>
    <property type="evidence" value="ECO:0007669"/>
    <property type="project" value="TreeGrafter"/>
</dbReference>
<evidence type="ECO:0000256" key="3">
    <source>
        <dbReference type="ARBA" id="ARBA00022448"/>
    </source>
</evidence>
<feature type="transmembrane region" description="Helical" evidence="8">
    <location>
        <begin position="12"/>
        <end position="29"/>
    </location>
</feature>
<evidence type="ECO:0000313" key="10">
    <source>
        <dbReference type="Proteomes" id="UP000216429"/>
    </source>
</evidence>
<keyword evidence="3" id="KW-0813">Transport</keyword>
<comment type="similarity">
    <text evidence="2">Belongs to the arsenical resistance-3 (ACR3) (TC 2.A.59) family.</text>
</comment>